<dbReference type="SUPFAM" id="SSF53850">
    <property type="entry name" value="Periplasmic binding protein-like II"/>
    <property type="match status" value="1"/>
</dbReference>
<dbReference type="Gene3D" id="3.40.190.290">
    <property type="match status" value="1"/>
</dbReference>
<dbReference type="SUPFAM" id="SSF46785">
    <property type="entry name" value="Winged helix' DNA-binding domain"/>
    <property type="match status" value="1"/>
</dbReference>
<dbReference type="InterPro" id="IPR005119">
    <property type="entry name" value="LysR_subst-bd"/>
</dbReference>
<evidence type="ECO:0000256" key="3">
    <source>
        <dbReference type="ARBA" id="ARBA00023125"/>
    </source>
</evidence>
<dbReference type="NCBIfam" id="NF008095">
    <property type="entry name" value="PRK10837.1"/>
    <property type="match status" value="1"/>
</dbReference>
<dbReference type="InterPro" id="IPR036388">
    <property type="entry name" value="WH-like_DNA-bd_sf"/>
</dbReference>
<evidence type="ECO:0000313" key="7">
    <source>
        <dbReference type="Proteomes" id="UP000023268"/>
    </source>
</evidence>
<dbReference type="EMBL" id="JEMG01000001">
    <property type="protein sequence ID" value="EYC51263.1"/>
    <property type="molecule type" value="Genomic_DNA"/>
</dbReference>
<keyword evidence="2" id="KW-0805">Transcription regulation</keyword>
<evidence type="ECO:0000256" key="1">
    <source>
        <dbReference type="ARBA" id="ARBA00009437"/>
    </source>
</evidence>
<dbReference type="PANTHER" id="PTHR30126">
    <property type="entry name" value="HTH-TYPE TRANSCRIPTIONAL REGULATOR"/>
    <property type="match status" value="1"/>
</dbReference>
<dbReference type="OrthoDB" id="9808620at2"/>
<dbReference type="PRINTS" id="PR00039">
    <property type="entry name" value="HTHLYSR"/>
</dbReference>
<dbReference type="InterPro" id="IPR036390">
    <property type="entry name" value="WH_DNA-bd_sf"/>
</dbReference>
<sequence>MGLRFTLRELDVFCAIARQENVHRAAETLALTQSAASQALARLEQALGQALFDRLGRRLVLNENGRLLLPRAQALLDQAEDLQGLLPTGGNGRERDGAPFSLLIGASTTIANYLVPAQLAALRRAHPQARVALTVGNTGEVVAAVAALEVDFGLIEGPSHHPELHIEPWREDDLIVFVAATHVLACGNATLQDLADAPWLLREPGSGTREEVERSLLPLLGRMNVDMELGDSEAIKRAVAAGLGVSCLSSSVVADLLAQGAVVALTDRVPGLPPLKRMLHCIRHRDRALTRGTARFLEIAAAGTR</sequence>
<comment type="similarity">
    <text evidence="1">Belongs to the LysR transcriptional regulatory family.</text>
</comment>
<comment type="caution">
    <text evidence="6">The sequence shown here is derived from an EMBL/GenBank/DDBJ whole genome shotgun (WGS) entry which is preliminary data.</text>
</comment>
<dbReference type="GO" id="GO:0000976">
    <property type="term" value="F:transcription cis-regulatory region binding"/>
    <property type="evidence" value="ECO:0007669"/>
    <property type="project" value="TreeGrafter"/>
</dbReference>
<protein>
    <submittedName>
        <fullName evidence="6">Transcriptional regulator</fullName>
    </submittedName>
</protein>
<dbReference type="eggNOG" id="COG0583">
    <property type="taxonomic scope" value="Bacteria"/>
</dbReference>
<proteinExistence type="inferred from homology"/>
<dbReference type="STRING" id="1458275.AZ34_09305"/>
<evidence type="ECO:0000256" key="4">
    <source>
        <dbReference type="ARBA" id="ARBA00023163"/>
    </source>
</evidence>
<dbReference type="PANTHER" id="PTHR30126:SF94">
    <property type="entry name" value="LYSR FAMILY TRANSCRIPTIONAL REGULATOR"/>
    <property type="match status" value="1"/>
</dbReference>
<keyword evidence="3" id="KW-0238">DNA-binding</keyword>
<dbReference type="GO" id="GO:0003700">
    <property type="term" value="F:DNA-binding transcription factor activity"/>
    <property type="evidence" value="ECO:0007669"/>
    <property type="project" value="InterPro"/>
</dbReference>
<keyword evidence="4" id="KW-0804">Transcription</keyword>
<dbReference type="Gene3D" id="1.10.10.10">
    <property type="entry name" value="Winged helix-like DNA-binding domain superfamily/Winged helix DNA-binding domain"/>
    <property type="match status" value="1"/>
</dbReference>
<dbReference type="RefSeq" id="WP_035607325.1">
    <property type="nucleotide sequence ID" value="NZ_JEMG01000001.1"/>
</dbReference>
<gene>
    <name evidence="6" type="ORF">AZ34_09305</name>
</gene>
<name>A0A016XJ60_9BURK</name>
<dbReference type="Pfam" id="PF00126">
    <property type="entry name" value="HTH_1"/>
    <property type="match status" value="1"/>
</dbReference>
<organism evidence="6 7">
    <name type="scientific">Hylemonella gracilis str. Niagara R</name>
    <dbReference type="NCBI Taxonomy" id="1458275"/>
    <lineage>
        <taxon>Bacteria</taxon>
        <taxon>Pseudomonadati</taxon>
        <taxon>Pseudomonadota</taxon>
        <taxon>Betaproteobacteria</taxon>
        <taxon>Burkholderiales</taxon>
        <taxon>Comamonadaceae</taxon>
        <taxon>Hylemonella</taxon>
    </lineage>
</organism>
<accession>A0A016XJ60</accession>
<dbReference type="Proteomes" id="UP000023268">
    <property type="component" value="Unassembled WGS sequence"/>
</dbReference>
<dbReference type="FunFam" id="1.10.10.10:FF:000001">
    <property type="entry name" value="LysR family transcriptional regulator"/>
    <property type="match status" value="1"/>
</dbReference>
<evidence type="ECO:0000256" key="2">
    <source>
        <dbReference type="ARBA" id="ARBA00023015"/>
    </source>
</evidence>
<reference evidence="6 7" key="1">
    <citation type="submission" date="2014-02" db="EMBL/GenBank/DDBJ databases">
        <title>Draft Genome of Hylemonella gracilis isolated from the Niagara River.</title>
        <authorList>
            <person name="Pawlowski D.R."/>
            <person name="Koudelka G.B."/>
        </authorList>
    </citation>
    <scope>NUCLEOTIDE SEQUENCE [LARGE SCALE GENOMIC DNA]</scope>
    <source>
        <strain evidence="6 7">Niagara R</strain>
    </source>
</reference>
<feature type="domain" description="HTH lysR-type" evidence="5">
    <location>
        <begin position="5"/>
        <end position="62"/>
    </location>
</feature>
<dbReference type="PROSITE" id="PS50931">
    <property type="entry name" value="HTH_LYSR"/>
    <property type="match status" value="1"/>
</dbReference>
<dbReference type="Pfam" id="PF03466">
    <property type="entry name" value="LysR_substrate"/>
    <property type="match status" value="1"/>
</dbReference>
<evidence type="ECO:0000259" key="5">
    <source>
        <dbReference type="PROSITE" id="PS50931"/>
    </source>
</evidence>
<dbReference type="AlphaFoldDB" id="A0A016XJ60"/>
<evidence type="ECO:0000313" key="6">
    <source>
        <dbReference type="EMBL" id="EYC51263.1"/>
    </source>
</evidence>
<dbReference type="InterPro" id="IPR000847">
    <property type="entry name" value="LysR_HTH_N"/>
</dbReference>
<dbReference type="CDD" id="cd08420">
    <property type="entry name" value="PBP2_CysL_like"/>
    <property type="match status" value="1"/>
</dbReference>